<dbReference type="RefSeq" id="WP_324620333.1">
    <property type="nucleotide sequence ID" value="NZ_JAYKOT010000003.1"/>
</dbReference>
<dbReference type="PANTHER" id="PTHR33284">
    <property type="entry name" value="RIBOSOMAL PROTEIN L25/GLN-TRNA SYNTHETASE, ANTI-CODON-BINDING DOMAIN-CONTAINING PROTEIN"/>
    <property type="match status" value="1"/>
</dbReference>
<reference evidence="9 10" key="1">
    <citation type="submission" date="2024-01" db="EMBL/GenBank/DDBJ databases">
        <title>Complete genome sequence of Citroniella saccharovorans strain M6.X9, isolated from human fecal sample.</title>
        <authorList>
            <person name="Cheng G."/>
            <person name="Westerholm M."/>
            <person name="Schnurer A."/>
        </authorList>
    </citation>
    <scope>NUCLEOTIDE SEQUENCE [LARGE SCALE GENOMIC DNA]</scope>
    <source>
        <strain evidence="9 10">DSM 29873</strain>
    </source>
</reference>
<dbReference type="InterPro" id="IPR020056">
    <property type="entry name" value="Rbsml_bL25/Gln-tRNA_synth_N"/>
</dbReference>
<dbReference type="Gene3D" id="2.170.120.20">
    <property type="entry name" value="Ribosomal protein L25, beta domain"/>
    <property type="match status" value="1"/>
</dbReference>
<dbReference type="Pfam" id="PF01386">
    <property type="entry name" value="Ribosomal_L25p"/>
    <property type="match status" value="1"/>
</dbReference>
<evidence type="ECO:0000259" key="7">
    <source>
        <dbReference type="Pfam" id="PF01386"/>
    </source>
</evidence>
<feature type="region of interest" description="Disordered" evidence="6">
    <location>
        <begin position="182"/>
        <end position="214"/>
    </location>
</feature>
<keyword evidence="4 5" id="KW-0687">Ribonucleoprotein</keyword>
<dbReference type="Pfam" id="PF14693">
    <property type="entry name" value="Ribosomal_TL5_C"/>
    <property type="match status" value="1"/>
</dbReference>
<comment type="function">
    <text evidence="5">This is one of the proteins that binds to the 5S RNA in the ribosome where it forms part of the central protuberance.</text>
</comment>
<comment type="subunit">
    <text evidence="5">Part of the 50S ribosomal subunit; part of the 5S rRNA/L5/L18/L25 subcomplex. Contacts the 5S rRNA. Binds to the 5S rRNA independently of L5 and L18.</text>
</comment>
<evidence type="ECO:0000256" key="2">
    <source>
        <dbReference type="ARBA" id="ARBA00022884"/>
    </source>
</evidence>
<dbReference type="Proteomes" id="UP001357733">
    <property type="component" value="Unassembled WGS sequence"/>
</dbReference>
<evidence type="ECO:0000256" key="6">
    <source>
        <dbReference type="SAM" id="MobiDB-lite"/>
    </source>
</evidence>
<dbReference type="HAMAP" id="MF_01334">
    <property type="entry name" value="Ribosomal_bL25_CTC"/>
    <property type="match status" value="1"/>
</dbReference>
<name>A0AAW9MZ23_9FIRM</name>
<dbReference type="Gene3D" id="2.40.240.10">
    <property type="entry name" value="Ribosomal Protein L25, Chain P"/>
    <property type="match status" value="1"/>
</dbReference>
<dbReference type="GO" id="GO:0006412">
    <property type="term" value="P:translation"/>
    <property type="evidence" value="ECO:0007669"/>
    <property type="project" value="UniProtKB-UniRule"/>
</dbReference>
<feature type="compositionally biased region" description="Acidic residues" evidence="6">
    <location>
        <begin position="188"/>
        <end position="214"/>
    </location>
</feature>
<organism evidence="9 10">
    <name type="scientific">Citroniella saccharovorans</name>
    <dbReference type="NCBI Taxonomy" id="2053367"/>
    <lineage>
        <taxon>Bacteria</taxon>
        <taxon>Bacillati</taxon>
        <taxon>Bacillota</taxon>
        <taxon>Tissierellia</taxon>
        <taxon>Tissierellales</taxon>
        <taxon>Peptoniphilaceae</taxon>
        <taxon>Citroniella</taxon>
    </lineage>
</organism>
<comment type="similarity">
    <text evidence="5">Belongs to the bacterial ribosomal protein bL25 family. CTC subfamily.</text>
</comment>
<evidence type="ECO:0000256" key="1">
    <source>
        <dbReference type="ARBA" id="ARBA00022730"/>
    </source>
</evidence>
<evidence type="ECO:0000256" key="3">
    <source>
        <dbReference type="ARBA" id="ARBA00022980"/>
    </source>
</evidence>
<evidence type="ECO:0000256" key="5">
    <source>
        <dbReference type="HAMAP-Rule" id="MF_01334"/>
    </source>
</evidence>
<evidence type="ECO:0000259" key="8">
    <source>
        <dbReference type="Pfam" id="PF14693"/>
    </source>
</evidence>
<keyword evidence="10" id="KW-1185">Reference proteome</keyword>
<dbReference type="GO" id="GO:0008097">
    <property type="term" value="F:5S rRNA binding"/>
    <property type="evidence" value="ECO:0007669"/>
    <property type="project" value="InterPro"/>
</dbReference>
<dbReference type="PANTHER" id="PTHR33284:SF1">
    <property type="entry name" value="RIBOSOMAL PROTEIN L25_GLN-TRNA SYNTHETASE, ANTI-CODON-BINDING DOMAIN-CONTAINING PROTEIN"/>
    <property type="match status" value="1"/>
</dbReference>
<keyword evidence="1 5" id="KW-0699">rRNA-binding</keyword>
<comment type="caution">
    <text evidence="9">The sequence shown here is derived from an EMBL/GenBank/DDBJ whole genome shotgun (WGS) entry which is preliminary data.</text>
</comment>
<sequence length="214" mass="24421">MADTKLKVMKRDSVGTNSNKKLRRQNLIPAVVYGKGEDNLNIQVEEKELNRAYLDCGTSVILDLEYEGTTIPALFKEIVKHPYKNNYTHADFFRINMKEALRISIPIMLEGRDEIRVQPSILNQIISEIEIECLPSDIPEFAIVDVRDMQIGDSIMVKDLDIANNDKLQIHEDLEEIVCTLQEPREETVEEETEESAAEVPTVDETEKGEEGEE</sequence>
<proteinExistence type="inferred from homology"/>
<evidence type="ECO:0000313" key="9">
    <source>
        <dbReference type="EMBL" id="MEB3430153.1"/>
    </source>
</evidence>
<accession>A0AAW9MZ23</accession>
<dbReference type="AlphaFoldDB" id="A0AAW9MZ23"/>
<dbReference type="InterPro" id="IPR020930">
    <property type="entry name" value="Ribosomal_uL5_bac-type"/>
</dbReference>
<dbReference type="CDD" id="cd00495">
    <property type="entry name" value="Ribosomal_L25_TL5_CTC"/>
    <property type="match status" value="1"/>
</dbReference>
<dbReference type="InterPro" id="IPR037121">
    <property type="entry name" value="Ribosomal_bL25_C"/>
</dbReference>
<evidence type="ECO:0000313" key="10">
    <source>
        <dbReference type="Proteomes" id="UP001357733"/>
    </source>
</evidence>
<protein>
    <recommendedName>
        <fullName evidence="5">Large ribosomal subunit protein bL25</fullName>
    </recommendedName>
    <alternativeName>
        <fullName evidence="5">General stress protein CTC</fullName>
    </alternativeName>
</protein>
<dbReference type="InterPro" id="IPR029751">
    <property type="entry name" value="Ribosomal_L25_dom"/>
</dbReference>
<dbReference type="GO" id="GO:0003735">
    <property type="term" value="F:structural constituent of ribosome"/>
    <property type="evidence" value="ECO:0007669"/>
    <property type="project" value="InterPro"/>
</dbReference>
<dbReference type="InterPro" id="IPR020057">
    <property type="entry name" value="Ribosomal_bL25_b-dom"/>
</dbReference>
<dbReference type="InterPro" id="IPR001021">
    <property type="entry name" value="Ribosomal_bL25_long"/>
</dbReference>
<feature type="domain" description="Large ribosomal subunit protein bL25 beta" evidence="8">
    <location>
        <begin position="101"/>
        <end position="185"/>
    </location>
</feature>
<dbReference type="EMBL" id="JAYKOT010000003">
    <property type="protein sequence ID" value="MEB3430153.1"/>
    <property type="molecule type" value="Genomic_DNA"/>
</dbReference>
<dbReference type="GO" id="GO:0022625">
    <property type="term" value="C:cytosolic large ribosomal subunit"/>
    <property type="evidence" value="ECO:0007669"/>
    <property type="project" value="TreeGrafter"/>
</dbReference>
<evidence type="ECO:0000256" key="4">
    <source>
        <dbReference type="ARBA" id="ARBA00023274"/>
    </source>
</evidence>
<dbReference type="InterPro" id="IPR011035">
    <property type="entry name" value="Ribosomal_bL25/Gln-tRNA_synth"/>
</dbReference>
<dbReference type="SUPFAM" id="SSF50715">
    <property type="entry name" value="Ribosomal protein L25-like"/>
    <property type="match status" value="1"/>
</dbReference>
<feature type="domain" description="Large ribosomal subunit protein bL25 L25" evidence="7">
    <location>
        <begin position="6"/>
        <end position="92"/>
    </location>
</feature>
<keyword evidence="2 5" id="KW-0694">RNA-binding</keyword>
<dbReference type="NCBIfam" id="TIGR00731">
    <property type="entry name" value="bL25_bact_ctc"/>
    <property type="match status" value="1"/>
</dbReference>
<keyword evidence="3 5" id="KW-0689">Ribosomal protein</keyword>
<gene>
    <name evidence="5" type="primary">rplY</name>
    <name evidence="5" type="synonym">ctc</name>
    <name evidence="9" type="ORF">VLK81_09170</name>
</gene>